<dbReference type="Proteomes" id="UP001225605">
    <property type="component" value="Unassembled WGS sequence"/>
</dbReference>
<name>A0ABU0X9B6_9PSEU</name>
<reference evidence="2 3" key="1">
    <citation type="submission" date="2017-06" db="EMBL/GenBank/DDBJ databases">
        <title>Cultured bacterium strain Saccharothrix yanglingensis Hhs.015.</title>
        <authorList>
            <person name="Xia Y."/>
        </authorList>
    </citation>
    <scope>NUCLEOTIDE SEQUENCE [LARGE SCALE GENOMIC DNA]</scope>
    <source>
        <strain evidence="2 3">Hhs.015</strain>
    </source>
</reference>
<dbReference type="Pfam" id="PF18678">
    <property type="entry name" value="AOC_like"/>
    <property type="match status" value="1"/>
</dbReference>
<dbReference type="InterPro" id="IPR041013">
    <property type="entry name" value="AOC-like"/>
</dbReference>
<dbReference type="Gene3D" id="2.40.480.10">
    <property type="entry name" value="Allene oxide cyclase-like"/>
    <property type="match status" value="1"/>
</dbReference>
<protein>
    <recommendedName>
        <fullName evidence="1">Allene oxide cyclase barrel-like domain-containing protein</fullName>
    </recommendedName>
</protein>
<proteinExistence type="predicted"/>
<sequence>MVALTGALAGAGAAADTGGREATVEVLSKRTLMSAAASPVVGSGFVSGGELLDAQGARVGDGFSHCGVVAVSVAVPPAVTTHCTSVFRLGDGELHLSGRRHYRSIAAGFDDTAVAVTGGTGAYANARGEGRAVRAGSGAEVGYRFTFTLVTD</sequence>
<dbReference type="InterPro" id="IPR044859">
    <property type="entry name" value="Allene_oxi_cyc_Dirigent"/>
</dbReference>
<evidence type="ECO:0000259" key="1">
    <source>
        <dbReference type="Pfam" id="PF18678"/>
    </source>
</evidence>
<feature type="domain" description="Allene oxide cyclase barrel-like" evidence="1">
    <location>
        <begin position="34"/>
        <end position="131"/>
    </location>
</feature>
<accession>A0ABU0X9B6</accession>
<organism evidence="2 3">
    <name type="scientific">Saccharothrix yanglingensis</name>
    <dbReference type="NCBI Taxonomy" id="659496"/>
    <lineage>
        <taxon>Bacteria</taxon>
        <taxon>Bacillati</taxon>
        <taxon>Actinomycetota</taxon>
        <taxon>Actinomycetes</taxon>
        <taxon>Pseudonocardiales</taxon>
        <taxon>Pseudonocardiaceae</taxon>
        <taxon>Saccharothrix</taxon>
    </lineage>
</organism>
<comment type="caution">
    <text evidence="2">The sequence shown here is derived from an EMBL/GenBank/DDBJ whole genome shotgun (WGS) entry which is preliminary data.</text>
</comment>
<dbReference type="EMBL" id="NSDM01000021">
    <property type="protein sequence ID" value="MDQ2588729.1"/>
    <property type="molecule type" value="Genomic_DNA"/>
</dbReference>
<evidence type="ECO:0000313" key="2">
    <source>
        <dbReference type="EMBL" id="MDQ2588729.1"/>
    </source>
</evidence>
<gene>
    <name evidence="2" type="ORF">CKY47_33240</name>
</gene>
<keyword evidence="3" id="KW-1185">Reference proteome</keyword>
<evidence type="ECO:0000313" key="3">
    <source>
        <dbReference type="Proteomes" id="UP001225605"/>
    </source>
</evidence>